<evidence type="ECO:0000256" key="1">
    <source>
        <dbReference type="ARBA" id="ARBA00022603"/>
    </source>
</evidence>
<keyword evidence="4" id="KW-0680">Restriction system</keyword>
<name>A0ABT0MEI6_9BACL</name>
<dbReference type="Proteomes" id="UP001203004">
    <property type="component" value="Unassembled WGS sequence"/>
</dbReference>
<reference evidence="6 7" key="1">
    <citation type="submission" date="2022-05" db="EMBL/GenBank/DDBJ databases">
        <title>Sporolactobacillus sp nov CPB3-1, isolated from tree bark (Mangifera indica L.).</title>
        <authorList>
            <person name="Phuengjayaem S."/>
            <person name="Tanasupawat S."/>
        </authorList>
    </citation>
    <scope>NUCLEOTIDE SEQUENCE [LARGE SCALE GENOMIC DNA]</scope>
    <source>
        <strain evidence="6 7">CPB3-1</strain>
    </source>
</reference>
<protein>
    <submittedName>
        <fullName evidence="6">Site-specific DNA-methyltransferase</fullName>
    </submittedName>
</protein>
<dbReference type="PRINTS" id="PR00506">
    <property type="entry name" value="D21N6MTFRASE"/>
</dbReference>
<proteinExistence type="predicted"/>
<dbReference type="EMBL" id="JAMAST010000020">
    <property type="protein sequence ID" value="MCL1632689.1"/>
    <property type="molecule type" value="Genomic_DNA"/>
</dbReference>
<organism evidence="6 7">
    <name type="scientific">Sporolactobacillus mangiferae</name>
    <dbReference type="NCBI Taxonomy" id="2940498"/>
    <lineage>
        <taxon>Bacteria</taxon>
        <taxon>Bacillati</taxon>
        <taxon>Bacillota</taxon>
        <taxon>Bacilli</taxon>
        <taxon>Bacillales</taxon>
        <taxon>Sporolactobacillaceae</taxon>
        <taxon>Sporolactobacillus</taxon>
    </lineage>
</organism>
<comment type="caution">
    <text evidence="6">The sequence shown here is derived from an EMBL/GenBank/DDBJ whole genome shotgun (WGS) entry which is preliminary data.</text>
</comment>
<keyword evidence="3" id="KW-0949">S-adenosyl-L-methionine</keyword>
<feature type="non-terminal residue" evidence="6">
    <location>
        <position position="368"/>
    </location>
</feature>
<gene>
    <name evidence="6" type="ORF">M3N64_12245</name>
</gene>
<sequence length="368" mass="42677">MITESQKAYLIQLINKGQSLPEEFKYVLFPTEHMEYELNYAGKIRKEDLIANEDGVFPVPLQIEKFFNKDSLSSSDDLEWINMIVFGDNLQFLKTVYENKDPLIKDKVKGRVKLIYIDPPFATEDEFMNKEGAKAYTDKKKGAEFVEFLRRRLLLAKEILADDGSIFIHLDQKMSHYVKVLMDEIFEKNNFRNEIAWCYTGPSQAGSYFPRKHDNILFYSKTKNNYFDSPRIEHKSGVHNTGKLFGSTEGNLELKKELENKGKKVEDWWVDIWSTDRYRSELVGYPTQKPEALVKRIIESSTKPGDLVLDFFGGSGTTATTAEKLGRRWITCDIGKLSYFTTQKRLLRIAESKDLISTKKKYKKSAKL</sequence>
<evidence type="ECO:0000313" key="7">
    <source>
        <dbReference type="Proteomes" id="UP001203004"/>
    </source>
</evidence>
<accession>A0ABT0MEI6</accession>
<dbReference type="InterPro" id="IPR002941">
    <property type="entry name" value="DNA_methylase_N4/N6"/>
</dbReference>
<dbReference type="Pfam" id="PF01555">
    <property type="entry name" value="N6_N4_Mtase"/>
    <property type="match status" value="1"/>
</dbReference>
<keyword evidence="1" id="KW-0489">Methyltransferase</keyword>
<dbReference type="SUPFAM" id="SSF53335">
    <property type="entry name" value="S-adenosyl-L-methionine-dependent methyltransferases"/>
    <property type="match status" value="1"/>
</dbReference>
<dbReference type="RefSeq" id="WP_249102692.1">
    <property type="nucleotide sequence ID" value="NZ_JAMAST010000020.1"/>
</dbReference>
<keyword evidence="7" id="KW-1185">Reference proteome</keyword>
<evidence type="ECO:0000313" key="6">
    <source>
        <dbReference type="EMBL" id="MCL1632689.1"/>
    </source>
</evidence>
<dbReference type="InterPro" id="IPR002295">
    <property type="entry name" value="N4/N6-MTase_EcoPI_Mod-like"/>
</dbReference>
<evidence type="ECO:0000256" key="2">
    <source>
        <dbReference type="ARBA" id="ARBA00022679"/>
    </source>
</evidence>
<keyword evidence="2" id="KW-0808">Transferase</keyword>
<feature type="domain" description="DNA methylase N-4/N-6" evidence="5">
    <location>
        <begin position="112"/>
        <end position="336"/>
    </location>
</feature>
<evidence type="ECO:0000256" key="4">
    <source>
        <dbReference type="ARBA" id="ARBA00022747"/>
    </source>
</evidence>
<evidence type="ECO:0000256" key="3">
    <source>
        <dbReference type="ARBA" id="ARBA00022691"/>
    </source>
</evidence>
<dbReference type="Gene3D" id="3.40.50.150">
    <property type="entry name" value="Vaccinia Virus protein VP39"/>
    <property type="match status" value="1"/>
</dbReference>
<evidence type="ECO:0000259" key="5">
    <source>
        <dbReference type="Pfam" id="PF01555"/>
    </source>
</evidence>
<dbReference type="InterPro" id="IPR029063">
    <property type="entry name" value="SAM-dependent_MTases_sf"/>
</dbReference>